<sequence>MVNPVLIIALPLLIAFLMPLFNYIHKKLPAVIALLTAAFNVWIITVNFNEALFNPMVIEIGNWQAPFAINLYLGPLAILAVAVINVIALVLAIYNLEHDYEINDKFYSLFLMIIAGTSGMVMTGDLFNLFVFIEISSVAAYGLTVFSRGDSYEAAFKYIIIGAIGSVFLLMAIGFTYASVGSLNMAQIANATENLSPQLMRIITLLFMIGIGIEAELFPLNLWVPDVYSEAPTSVTSILSGAVSAAGIYSLGRIFFTLFADPALYTYLMVIGIITLIIGELVAYNQENIKRMLAYSSIAQMGLIVTIISINTSQAVSAGLFQLVNHSILKVLLFISAGVLVSAAGSKKIKDLSGLGSKKPIASLGFAVGAMGILGVPFFNGFVSKLMLINSSLSAEKIIITALILFATIVEIGYYLKVIQKIYFEKRETKVFNTANIFIPVLVLTVFVFALGIYPELITTTLDRAANELLNSTEYITTVLGGM</sequence>
<feature type="transmembrane region" description="Helical" evidence="6">
    <location>
        <begin position="31"/>
        <end position="49"/>
    </location>
</feature>
<feature type="domain" description="NADH:quinone oxidoreductase/Mrp antiporter transmembrane" evidence="7">
    <location>
        <begin position="124"/>
        <end position="408"/>
    </location>
</feature>
<dbReference type="GO" id="GO:0042773">
    <property type="term" value="P:ATP synthesis coupled electron transport"/>
    <property type="evidence" value="ECO:0007669"/>
    <property type="project" value="InterPro"/>
</dbReference>
<dbReference type="Pfam" id="PF00361">
    <property type="entry name" value="Proton_antipo_M"/>
    <property type="match status" value="1"/>
</dbReference>
<accession>M1P1F7</accession>
<comment type="subcellular location">
    <subcellularLocation>
        <location evidence="1">Cell membrane</location>
        <topology evidence="1">Multi-pass membrane protein</topology>
    </subcellularLocation>
</comment>
<dbReference type="PRINTS" id="PR01437">
    <property type="entry name" value="NUOXDRDTASE4"/>
</dbReference>
<feature type="transmembrane region" description="Helical" evidence="6">
    <location>
        <begin position="106"/>
        <end position="123"/>
    </location>
</feature>
<evidence type="ECO:0000256" key="5">
    <source>
        <dbReference type="ARBA" id="ARBA00023136"/>
    </source>
</evidence>
<feature type="transmembrane region" description="Helical" evidence="6">
    <location>
        <begin position="292"/>
        <end position="311"/>
    </location>
</feature>
<evidence type="ECO:0000256" key="1">
    <source>
        <dbReference type="ARBA" id="ARBA00004651"/>
    </source>
</evidence>
<reference evidence="8" key="1">
    <citation type="journal article" date="2013" name="Syst. Appl. Microbiol.">
        <title>New insights into the archaeal diversity of a hypersaline microbial mat obtained by a metagenomic approach.</title>
        <authorList>
            <person name="Lopez-Lopez A."/>
            <person name="Richter M."/>
            <person name="Pena A."/>
            <person name="Tamames J."/>
            <person name="Rossello-Mora R."/>
        </authorList>
    </citation>
    <scope>NUCLEOTIDE SEQUENCE</scope>
</reference>
<dbReference type="PANTHER" id="PTHR42703:SF1">
    <property type="entry name" value="NA(+)_H(+) ANTIPORTER SUBUNIT D1"/>
    <property type="match status" value="1"/>
</dbReference>
<feature type="transmembrane region" description="Helical" evidence="6">
    <location>
        <begin position="264"/>
        <end position="285"/>
    </location>
</feature>
<dbReference type="PANTHER" id="PTHR42703">
    <property type="entry name" value="NADH DEHYDROGENASE"/>
    <property type="match status" value="1"/>
</dbReference>
<feature type="transmembrane region" description="Helical" evidence="6">
    <location>
        <begin position="129"/>
        <end position="146"/>
    </location>
</feature>
<evidence type="ECO:0000256" key="3">
    <source>
        <dbReference type="ARBA" id="ARBA00022692"/>
    </source>
</evidence>
<feature type="transmembrane region" description="Helical" evidence="6">
    <location>
        <begin position="199"/>
        <end position="223"/>
    </location>
</feature>
<dbReference type="InterPro" id="IPR003918">
    <property type="entry name" value="NADH_UbQ_OxRdtase"/>
</dbReference>
<evidence type="ECO:0000313" key="8">
    <source>
        <dbReference type="EMBL" id="AGF93216.1"/>
    </source>
</evidence>
<feature type="transmembrane region" description="Helical" evidence="6">
    <location>
        <begin position="158"/>
        <end position="179"/>
    </location>
</feature>
<dbReference type="AlphaFoldDB" id="M1P1F7"/>
<feature type="transmembrane region" description="Helical" evidence="6">
    <location>
        <begin position="398"/>
        <end position="416"/>
    </location>
</feature>
<dbReference type="InterPro" id="IPR001750">
    <property type="entry name" value="ND/Mrp_TM"/>
</dbReference>
<evidence type="ECO:0000256" key="4">
    <source>
        <dbReference type="ARBA" id="ARBA00022989"/>
    </source>
</evidence>
<keyword evidence="3 6" id="KW-0812">Transmembrane</keyword>
<evidence type="ECO:0000256" key="2">
    <source>
        <dbReference type="ARBA" id="ARBA00022475"/>
    </source>
</evidence>
<keyword evidence="4 6" id="KW-1133">Transmembrane helix</keyword>
<dbReference type="GO" id="GO:0008137">
    <property type="term" value="F:NADH dehydrogenase (ubiquinone) activity"/>
    <property type="evidence" value="ECO:0007669"/>
    <property type="project" value="InterPro"/>
</dbReference>
<evidence type="ECO:0000259" key="7">
    <source>
        <dbReference type="Pfam" id="PF00361"/>
    </source>
</evidence>
<organism evidence="8">
    <name type="scientific">uncultured organism</name>
    <dbReference type="NCBI Taxonomy" id="155900"/>
    <lineage>
        <taxon>unclassified sequences</taxon>
        <taxon>environmental samples</taxon>
    </lineage>
</organism>
<proteinExistence type="predicted"/>
<feature type="transmembrane region" description="Helical" evidence="6">
    <location>
        <begin position="361"/>
        <end position="378"/>
    </location>
</feature>
<feature type="transmembrane region" description="Helical" evidence="6">
    <location>
        <begin position="437"/>
        <end position="454"/>
    </location>
</feature>
<keyword evidence="5 6" id="KW-0472">Membrane</keyword>
<feature type="transmembrane region" description="Helical" evidence="6">
    <location>
        <begin position="235"/>
        <end position="258"/>
    </location>
</feature>
<feature type="transmembrane region" description="Helical" evidence="6">
    <location>
        <begin position="6"/>
        <end position="24"/>
    </location>
</feature>
<protein>
    <submittedName>
        <fullName evidence="8">NADH dehydrogenase (Quinone)</fullName>
    </submittedName>
</protein>
<dbReference type="InterPro" id="IPR050586">
    <property type="entry name" value="CPA3_Na-H_Antiporter_D"/>
</dbReference>
<gene>
    <name evidence="8" type="ORF">FLSS-20_0017</name>
</gene>
<feature type="transmembrane region" description="Helical" evidence="6">
    <location>
        <begin position="323"/>
        <end position="341"/>
    </location>
</feature>
<name>M1P1F7_9ZZZZ</name>
<feature type="transmembrane region" description="Helical" evidence="6">
    <location>
        <begin position="69"/>
        <end position="94"/>
    </location>
</feature>
<keyword evidence="2" id="KW-1003">Cell membrane</keyword>
<dbReference type="EMBL" id="JX684085">
    <property type="protein sequence ID" value="AGF93216.1"/>
    <property type="molecule type" value="Genomic_DNA"/>
</dbReference>
<evidence type="ECO:0000256" key="6">
    <source>
        <dbReference type="SAM" id="Phobius"/>
    </source>
</evidence>
<dbReference type="GO" id="GO:0005886">
    <property type="term" value="C:plasma membrane"/>
    <property type="evidence" value="ECO:0007669"/>
    <property type="project" value="UniProtKB-SubCell"/>
</dbReference>